<dbReference type="Gene3D" id="1.25.40.10">
    <property type="entry name" value="Tetratricopeptide repeat domain"/>
    <property type="match status" value="4"/>
</dbReference>
<dbReference type="InterPro" id="IPR019734">
    <property type="entry name" value="TPR_rpt"/>
</dbReference>
<dbReference type="RefSeq" id="WP_015213286.1">
    <property type="nucleotide sequence ID" value="NC_019771.1"/>
</dbReference>
<feature type="repeat" description="TPR" evidence="1">
    <location>
        <begin position="392"/>
        <end position="425"/>
    </location>
</feature>
<keyword evidence="5" id="KW-1185">Reference proteome</keyword>
<dbReference type="HOGENOM" id="CLU_002404_0_1_3"/>
<dbReference type="OrthoDB" id="434769at2"/>
<name>K9ZD39_ANACC</name>
<feature type="repeat" description="TPR" evidence="1">
    <location>
        <begin position="592"/>
        <end position="625"/>
    </location>
</feature>
<gene>
    <name evidence="4" type="ordered locus">Anacy_1062</name>
</gene>
<dbReference type="eggNOG" id="COG0457">
    <property type="taxonomic scope" value="Bacteria"/>
</dbReference>
<dbReference type="PATRIC" id="fig|272123.3.peg.1162"/>
<dbReference type="eggNOG" id="COG4995">
    <property type="taxonomic scope" value="Bacteria"/>
</dbReference>
<keyword evidence="2" id="KW-0732">Signal</keyword>
<dbReference type="KEGG" id="acy:Anacy_1062"/>
<proteinExistence type="predicted"/>
<sequence>MVQGRKCGQVLAIALLLSHPLTAIASVKNLKINPAPLIAQQQTFTPAQEEAIAEAKQLFAEAGKLQQQGTAESFQQAITKYEAALKIWRKLGVSSSEAATLVGLGGIYLDLNQIPKSLEYYTQALAIRRNIQDTKGQSTILLFIGNAYVKLGEKQKAIEFYQQSLSILKTEKNQDYIIFVLDAIAKTYASIGDTNKALDYYNQQLEIQRANNDQSGEADTLESIATDYANLGKIKQSINYLNQSLEIRRQLKDLSGQAKNLGMLGLLYGYAGQTELSVNSLNQALEIQKTTQKNLSGLDLQLNLLQQSTILSSVAGTYLTFYEYSKSLNAFENARSLLKQITNPILQPESFEAKILYNISLIYRQTGQKQKALDVLNQALELQRKNKNPEEAGTLTSLADVYQSTGEYQKAIDFYNQSLTIQRQTQNFIEEAKTLRYLAKIYQYLGNYQLSIETLNQALTKFQKMEDFSGLAQTMNSIGDVYKESKDYDSALKYYNQGLEISRKLEDINQELAITTGIIRVYEELKNYPQALDAANKILIASRQRKNSFSEATALAYLGRIYLASGDEQKALEASRQALSGFEKLGYPAAAANIFGNIAKTYNSLKQYQPAIETYHQELQLRQKLGDRTGEADTLYYIALTERNRGNLAAAITPIEKTIQIVESIRTKVTSQDLRTSYFATVQKYYQFYIDLLMQLHKQQPAKGYNAIALQASERARARSLLEILNEANADIRQGVDPQLFSQERNLQQQLDALEKRRIEISSKPDSTKQEQAFQQETTNLLEQYRQIQAKIRAISPRYAALTQPQPLTLKEIQQQVLDENTLLLEYSLGEERSYLWAITKTSISSYELPESAEIETLIKNFRNEIVKPTSNKKTITKAAASLTQILLTPIAQQLGKKRLVIVGDGALQYVPFAALTIPNTQTYQPLILNHEIITLPSASTVALLRREQQTKKTATKTLALLADPVFTKDDERLNIDRQLPKSQENNNLNTLALKRATLNTAIKFQRLPFTRQEAQEILELVPENQKLQAYDFAANREFVTNTQLSQYRILHFATHGILNSEQPELSGIVLSLFDDQGKPQNGFLRLHDIFNLNLSADLVVLSACQTGLGQQIKGEGLVGLTRGFMYAGSPRVVVSLWNVDDQATALLMRKFYQKMLKDGLKPPAALRQAQIEMLQDERFSKPDYWAAFTLQGEWR</sequence>
<feature type="repeat" description="TPR" evidence="1">
    <location>
        <begin position="353"/>
        <end position="386"/>
    </location>
</feature>
<feature type="signal peptide" evidence="2">
    <location>
        <begin position="1"/>
        <end position="25"/>
    </location>
</feature>
<dbReference type="InterPro" id="IPR024983">
    <property type="entry name" value="CHAT_dom"/>
</dbReference>
<accession>K9ZD39</accession>
<feature type="chain" id="PRO_5011723417" evidence="2">
    <location>
        <begin position="26"/>
        <end position="1196"/>
    </location>
</feature>
<organism evidence="4 5">
    <name type="scientific">Anabaena cylindrica (strain ATCC 27899 / PCC 7122)</name>
    <dbReference type="NCBI Taxonomy" id="272123"/>
    <lineage>
        <taxon>Bacteria</taxon>
        <taxon>Bacillati</taxon>
        <taxon>Cyanobacteriota</taxon>
        <taxon>Cyanophyceae</taxon>
        <taxon>Nostocales</taxon>
        <taxon>Nostocaceae</taxon>
        <taxon>Anabaena</taxon>
    </lineage>
</organism>
<evidence type="ECO:0000313" key="4">
    <source>
        <dbReference type="EMBL" id="AFZ56634.1"/>
    </source>
</evidence>
<dbReference type="PANTHER" id="PTHR10098:SF108">
    <property type="entry name" value="TETRATRICOPEPTIDE REPEAT PROTEIN 28"/>
    <property type="match status" value="1"/>
</dbReference>
<dbReference type="Pfam" id="PF12770">
    <property type="entry name" value="CHAT"/>
    <property type="match status" value="1"/>
</dbReference>
<protein>
    <submittedName>
        <fullName evidence="4">Tetratricopeptide TPR_2 repeat-containing protein</fullName>
    </submittedName>
</protein>
<feature type="repeat" description="TPR" evidence="1">
    <location>
        <begin position="98"/>
        <end position="131"/>
    </location>
</feature>
<keyword evidence="1" id="KW-0802">TPR repeat</keyword>
<dbReference type="AlphaFoldDB" id="K9ZD39"/>
<dbReference type="InterPro" id="IPR011990">
    <property type="entry name" value="TPR-like_helical_dom_sf"/>
</dbReference>
<dbReference type="Proteomes" id="UP000010474">
    <property type="component" value="Chromosome"/>
</dbReference>
<reference evidence="5" key="1">
    <citation type="journal article" date="2013" name="Proc. Natl. Acad. Sci. U.S.A.">
        <title>Improving the coverage of the cyanobacterial phylum using diversity-driven genome sequencing.</title>
        <authorList>
            <person name="Shih P.M."/>
            <person name="Wu D."/>
            <person name="Latifi A."/>
            <person name="Axen S.D."/>
            <person name="Fewer D.P."/>
            <person name="Talla E."/>
            <person name="Calteau A."/>
            <person name="Cai F."/>
            <person name="Tandeau de Marsac N."/>
            <person name="Rippka R."/>
            <person name="Herdman M."/>
            <person name="Sivonen K."/>
            <person name="Coursin T."/>
            <person name="Laurent T."/>
            <person name="Goodwin L."/>
            <person name="Nolan M."/>
            <person name="Davenport K.W."/>
            <person name="Han C.S."/>
            <person name="Rubin E.M."/>
            <person name="Eisen J.A."/>
            <person name="Woyke T."/>
            <person name="Gugger M."/>
            <person name="Kerfeld C.A."/>
        </authorList>
    </citation>
    <scope>NUCLEOTIDE SEQUENCE [LARGE SCALE GENOMIC DNA]</scope>
    <source>
        <strain evidence="5">ATCC 27899 / PCC 7122</strain>
    </source>
</reference>
<evidence type="ECO:0000313" key="5">
    <source>
        <dbReference type="Proteomes" id="UP000010474"/>
    </source>
</evidence>
<feature type="repeat" description="TPR" evidence="1">
    <location>
        <begin position="552"/>
        <end position="585"/>
    </location>
</feature>
<feature type="repeat" description="TPR" evidence="1">
    <location>
        <begin position="138"/>
        <end position="171"/>
    </location>
</feature>
<evidence type="ECO:0000256" key="1">
    <source>
        <dbReference type="PROSITE-ProRule" id="PRU00339"/>
    </source>
</evidence>
<feature type="repeat" description="TPR" evidence="1">
    <location>
        <begin position="178"/>
        <end position="211"/>
    </location>
</feature>
<dbReference type="STRING" id="272123.Anacy_1062"/>
<dbReference type="SUPFAM" id="SSF48452">
    <property type="entry name" value="TPR-like"/>
    <property type="match status" value="4"/>
</dbReference>
<dbReference type="Pfam" id="PF13424">
    <property type="entry name" value="TPR_12"/>
    <property type="match status" value="6"/>
</dbReference>
<evidence type="ECO:0000256" key="2">
    <source>
        <dbReference type="SAM" id="SignalP"/>
    </source>
</evidence>
<evidence type="ECO:0000259" key="3">
    <source>
        <dbReference type="Pfam" id="PF12770"/>
    </source>
</evidence>
<feature type="domain" description="CHAT" evidence="3">
    <location>
        <begin position="878"/>
        <end position="1194"/>
    </location>
</feature>
<dbReference type="PROSITE" id="PS50005">
    <property type="entry name" value="TPR"/>
    <property type="match status" value="8"/>
</dbReference>
<dbReference type="EMBL" id="CP003659">
    <property type="protein sequence ID" value="AFZ56634.1"/>
    <property type="molecule type" value="Genomic_DNA"/>
</dbReference>
<dbReference type="PANTHER" id="PTHR10098">
    <property type="entry name" value="RAPSYN-RELATED"/>
    <property type="match status" value="1"/>
</dbReference>
<feature type="repeat" description="TPR" evidence="1">
    <location>
        <begin position="472"/>
        <end position="505"/>
    </location>
</feature>
<dbReference type="SMART" id="SM00028">
    <property type="entry name" value="TPR"/>
    <property type="match status" value="13"/>
</dbReference>